<evidence type="ECO:0000259" key="1">
    <source>
        <dbReference type="Pfam" id="PF06850"/>
    </source>
</evidence>
<dbReference type="Pfam" id="PF06850">
    <property type="entry name" value="PHB_depo_C"/>
    <property type="match status" value="1"/>
</dbReference>
<gene>
    <name evidence="2" type="ORF">SAMN05421828_12644</name>
</gene>
<dbReference type="PIRSF" id="PIRSF020818">
    <property type="entry name" value="PHB_depoly_PhaZ"/>
    <property type="match status" value="1"/>
</dbReference>
<organism evidence="2 3">
    <name type="scientific">Acidiphilium rubrum</name>
    <dbReference type="NCBI Taxonomy" id="526"/>
    <lineage>
        <taxon>Bacteria</taxon>
        <taxon>Pseudomonadati</taxon>
        <taxon>Pseudomonadota</taxon>
        <taxon>Alphaproteobacteria</taxon>
        <taxon>Acetobacterales</taxon>
        <taxon>Acidocellaceae</taxon>
        <taxon>Acidiphilium</taxon>
    </lineage>
</organism>
<dbReference type="InterPro" id="IPR051321">
    <property type="entry name" value="PHA/PHB_synthase"/>
</dbReference>
<evidence type="ECO:0000313" key="3">
    <source>
        <dbReference type="Proteomes" id="UP000186308"/>
    </source>
</evidence>
<proteinExistence type="predicted"/>
<comment type="caution">
    <text evidence="2">The sequence shown here is derived from an EMBL/GenBank/DDBJ whole genome shotgun (WGS) entry which is preliminary data.</text>
</comment>
<dbReference type="NCBIfam" id="TIGR01849">
    <property type="entry name" value="PHB_depoly_PhaZ"/>
    <property type="match status" value="1"/>
</dbReference>
<evidence type="ECO:0000313" key="2">
    <source>
        <dbReference type="EMBL" id="SIR36421.1"/>
    </source>
</evidence>
<dbReference type="Proteomes" id="UP000186308">
    <property type="component" value="Unassembled WGS sequence"/>
</dbReference>
<dbReference type="SUPFAM" id="SSF53474">
    <property type="entry name" value="alpha/beta-Hydrolases"/>
    <property type="match status" value="1"/>
</dbReference>
<dbReference type="AlphaFoldDB" id="A0A8G2FHU3"/>
<dbReference type="InterPro" id="IPR029058">
    <property type="entry name" value="AB_hydrolase_fold"/>
</dbReference>
<name>A0A8G2FHU3_ACIRU</name>
<keyword evidence="3" id="KW-1185">Reference proteome</keyword>
<dbReference type="PANTHER" id="PTHR36837:SF4">
    <property type="entry name" value="BLR0908 PROTEIN"/>
    <property type="match status" value="1"/>
</dbReference>
<dbReference type="EMBL" id="FTNE01000026">
    <property type="protein sequence ID" value="SIR36421.1"/>
    <property type="molecule type" value="Genomic_DNA"/>
</dbReference>
<reference evidence="2 3" key="1">
    <citation type="submission" date="2017-01" db="EMBL/GenBank/DDBJ databases">
        <authorList>
            <person name="Varghese N."/>
            <person name="Submissions S."/>
        </authorList>
    </citation>
    <scope>NUCLEOTIDE SEQUENCE [LARGE SCALE GENOMIC DNA]</scope>
    <source>
        <strain evidence="2 3">ATCC 35905</strain>
    </source>
</reference>
<dbReference type="PANTHER" id="PTHR36837">
    <property type="entry name" value="POLY(3-HYDROXYALKANOATE) POLYMERASE SUBUNIT PHAC"/>
    <property type="match status" value="1"/>
</dbReference>
<sequence length="407" mass="45385">MTMLYDVYQTQEDMMGPFRFAARSLAPMVDLLSPPRAFGTVAREMRAALEIFGHSGIMHKRPDFGIASVRMGNRDVPIIEEVAHATPFGNLLHFRKDSDRVQPRVLIAAPLSGHFATLLRNTVEVLLQDHDVYITDWNNARDIPLSAGQFGFDDYVDHIMSFMREIGPGGHVVAVCQPAVAVLAATALMAEADDAATPRTMTLMGGPIDTRRNPSKVNALAKTRDIAWFRKTLIATVPARYAGAGRAVYPGFMQLASFVSMNLDRHIGAHLRQFRSIVTEDGVSETAHRKFYDEYQSVMDLTAEFYLETVERVFQRHDLPTGRLVWRGQAVKPEAISKTFLFTVEGERDDICPPGQSVAALDLCSGLKTARKRNYLQLGVGHYGVFSGSRWANEIYPQLREIIALNN</sequence>
<protein>
    <submittedName>
        <fullName evidence="2">Poly(3-hydroxybutyrate) depolymerase</fullName>
    </submittedName>
</protein>
<dbReference type="InterPro" id="IPR010915">
    <property type="entry name" value="PHB_depoly_PhaZ"/>
</dbReference>
<dbReference type="InterPro" id="IPR009656">
    <property type="entry name" value="PHB_depo_C"/>
</dbReference>
<feature type="domain" description="PHB de-polymerase C-terminal" evidence="1">
    <location>
        <begin position="205"/>
        <end position="404"/>
    </location>
</feature>
<accession>A0A8G2FHU3</accession>